<keyword evidence="7" id="KW-1185">Reference proteome</keyword>
<evidence type="ECO:0000256" key="4">
    <source>
        <dbReference type="RuleBase" id="RU003718"/>
    </source>
</evidence>
<accession>A0AA88CNU9</accession>
<dbReference type="Pfam" id="PF00201">
    <property type="entry name" value="UDPGT"/>
    <property type="match status" value="1"/>
</dbReference>
<sequence length="446" mass="50267">MKSSELVFIPAPIIGHLVSTIGIAKRLIYHDDRLSVMILCTKFPLTPFADAYVKSLVGSKTRIKLIHLPHVHPPRRELLLKSEEHYLYVYIESLVPHVRNTLKNIVSSHSNSQSTRVSGLVLDFFCMPMSVVGNELVLPSYMFMTCNLGFLSLMLHLPTHHDLIGTVFKVSDPDVILPGFTNAVPVRVLPSPMFDKDGGYTTFIKLAQRGKPLQSMQSDQWLNSKGQPHPNMDQAQPEKITKWLDEQPDCSVLFLCFGCIGRYFGASQLKEIAHGLERSGNRFLWCVRSQQPTKSAFEEVTLTEGFLERTKGRGMICEWAPQVEVLAHKAVGGFVSHCGWNSILESLWCGEPIATWPIYAEQQLNAFRMVREFGLAVEMRLESRDGRDVVIAEEIEMAARRLMEGESELRKKVKEMSKMARNAVAERGSSFKALGQLVQDLVCSDF</sequence>
<organism evidence="6 7">
    <name type="scientific">Ficus carica</name>
    <name type="common">Common fig</name>
    <dbReference type="NCBI Taxonomy" id="3494"/>
    <lineage>
        <taxon>Eukaryota</taxon>
        <taxon>Viridiplantae</taxon>
        <taxon>Streptophyta</taxon>
        <taxon>Embryophyta</taxon>
        <taxon>Tracheophyta</taxon>
        <taxon>Spermatophyta</taxon>
        <taxon>Magnoliopsida</taxon>
        <taxon>eudicotyledons</taxon>
        <taxon>Gunneridae</taxon>
        <taxon>Pentapetalae</taxon>
        <taxon>rosids</taxon>
        <taxon>fabids</taxon>
        <taxon>Rosales</taxon>
        <taxon>Moraceae</taxon>
        <taxon>Ficeae</taxon>
        <taxon>Ficus</taxon>
    </lineage>
</organism>
<dbReference type="PANTHER" id="PTHR48048">
    <property type="entry name" value="GLYCOSYLTRANSFERASE"/>
    <property type="match status" value="1"/>
</dbReference>
<keyword evidence="3 4" id="KW-0808">Transferase</keyword>
<name>A0AA88CNU9_FICCA</name>
<dbReference type="EMBL" id="BTGU01000001">
    <property type="protein sequence ID" value="GMN23787.1"/>
    <property type="molecule type" value="Genomic_DNA"/>
</dbReference>
<keyword evidence="2 4" id="KW-0328">Glycosyltransferase</keyword>
<evidence type="ECO:0000256" key="5">
    <source>
        <dbReference type="RuleBase" id="RU362057"/>
    </source>
</evidence>
<evidence type="ECO:0000256" key="1">
    <source>
        <dbReference type="ARBA" id="ARBA00009995"/>
    </source>
</evidence>
<dbReference type="Gramene" id="FCD_00002063-RA">
    <property type="protein sequence ID" value="FCD_00002063-RA:cds"/>
    <property type="gene ID" value="FCD_00002063"/>
</dbReference>
<evidence type="ECO:0000256" key="2">
    <source>
        <dbReference type="ARBA" id="ARBA00022676"/>
    </source>
</evidence>
<dbReference type="Gene3D" id="3.40.50.2000">
    <property type="entry name" value="Glycogen Phosphorylase B"/>
    <property type="match status" value="2"/>
</dbReference>
<reference evidence="6" key="1">
    <citation type="submission" date="2023-07" db="EMBL/GenBank/DDBJ databases">
        <title>draft genome sequence of fig (Ficus carica).</title>
        <authorList>
            <person name="Takahashi T."/>
            <person name="Nishimura K."/>
        </authorList>
    </citation>
    <scope>NUCLEOTIDE SEQUENCE</scope>
</reference>
<proteinExistence type="inferred from homology"/>
<dbReference type="SUPFAM" id="SSF53756">
    <property type="entry name" value="UDP-Glycosyltransferase/glycogen phosphorylase"/>
    <property type="match status" value="1"/>
</dbReference>
<comment type="caution">
    <text evidence="6">The sequence shown here is derived from an EMBL/GenBank/DDBJ whole genome shotgun (WGS) entry which is preliminary data.</text>
</comment>
<dbReference type="InterPro" id="IPR035595">
    <property type="entry name" value="UDP_glycos_trans_CS"/>
</dbReference>
<dbReference type="PANTHER" id="PTHR48048:SF94">
    <property type="entry name" value="GLYCOSYLTRANSFERASE"/>
    <property type="match status" value="1"/>
</dbReference>
<protein>
    <recommendedName>
        <fullName evidence="5">Glycosyltransferase</fullName>
        <ecNumber evidence="5">2.4.1.-</ecNumber>
    </recommendedName>
</protein>
<dbReference type="Proteomes" id="UP001187192">
    <property type="component" value="Unassembled WGS sequence"/>
</dbReference>
<dbReference type="GO" id="GO:0035251">
    <property type="term" value="F:UDP-glucosyltransferase activity"/>
    <property type="evidence" value="ECO:0007669"/>
    <property type="project" value="InterPro"/>
</dbReference>
<gene>
    <name evidence="6" type="ORF">TIFTF001_000273</name>
</gene>
<dbReference type="FunFam" id="3.40.50.2000:FF:000056">
    <property type="entry name" value="Glycosyltransferase"/>
    <property type="match status" value="1"/>
</dbReference>
<dbReference type="PROSITE" id="PS00375">
    <property type="entry name" value="UDPGT"/>
    <property type="match status" value="1"/>
</dbReference>
<comment type="similarity">
    <text evidence="1 4">Belongs to the UDP-glycosyltransferase family.</text>
</comment>
<evidence type="ECO:0000313" key="6">
    <source>
        <dbReference type="EMBL" id="GMN23787.1"/>
    </source>
</evidence>
<dbReference type="InterPro" id="IPR002213">
    <property type="entry name" value="UDP_glucos_trans"/>
</dbReference>
<dbReference type="InterPro" id="IPR050481">
    <property type="entry name" value="UDP-glycosyltransf_plant"/>
</dbReference>
<dbReference type="CDD" id="cd03784">
    <property type="entry name" value="GT1_Gtf-like"/>
    <property type="match status" value="1"/>
</dbReference>
<dbReference type="EC" id="2.4.1.-" evidence="5"/>
<evidence type="ECO:0000313" key="7">
    <source>
        <dbReference type="Proteomes" id="UP001187192"/>
    </source>
</evidence>
<dbReference type="AlphaFoldDB" id="A0AA88CNU9"/>
<evidence type="ECO:0000256" key="3">
    <source>
        <dbReference type="ARBA" id="ARBA00022679"/>
    </source>
</evidence>